<reference evidence="2 3" key="1">
    <citation type="submission" date="2022-10" db="EMBL/GenBank/DDBJ databases">
        <title>The complete genomes of actinobacterial strains from the NBC collection.</title>
        <authorList>
            <person name="Joergensen T.S."/>
            <person name="Alvarez Arevalo M."/>
            <person name="Sterndorff E.B."/>
            <person name="Faurdal D."/>
            <person name="Vuksanovic O."/>
            <person name="Mourched A.-S."/>
            <person name="Charusanti P."/>
            <person name="Shaw S."/>
            <person name="Blin K."/>
            <person name="Weber T."/>
        </authorList>
    </citation>
    <scope>NUCLEOTIDE SEQUENCE [LARGE SCALE GENOMIC DNA]</scope>
    <source>
        <strain evidence="2 3">NBC_00123</strain>
    </source>
</reference>
<organism evidence="2 3">
    <name type="scientific">Streptomyces zaomyceticus</name>
    <dbReference type="NCBI Taxonomy" id="68286"/>
    <lineage>
        <taxon>Bacteria</taxon>
        <taxon>Bacillati</taxon>
        <taxon>Actinomycetota</taxon>
        <taxon>Actinomycetes</taxon>
        <taxon>Kitasatosporales</taxon>
        <taxon>Streptomycetaceae</taxon>
        <taxon>Streptomyces</taxon>
    </lineage>
</organism>
<dbReference type="EMBL" id="CP108188">
    <property type="protein sequence ID" value="WTR68973.1"/>
    <property type="molecule type" value="Genomic_DNA"/>
</dbReference>
<name>A0ABZ1L6I6_9ACTN</name>
<evidence type="ECO:0000313" key="2">
    <source>
        <dbReference type="EMBL" id="WTR68973.1"/>
    </source>
</evidence>
<feature type="region of interest" description="Disordered" evidence="1">
    <location>
        <begin position="112"/>
        <end position="154"/>
    </location>
</feature>
<evidence type="ECO:0000256" key="1">
    <source>
        <dbReference type="SAM" id="MobiDB-lite"/>
    </source>
</evidence>
<gene>
    <name evidence="2" type="ORF">OG814_06660</name>
</gene>
<accession>A0ABZ1L6I6</accession>
<sequence>MKGPPAAFLGLVTPDRQFVDGDFGGYEGDELRVVLREFDSTSRDVCTDDDAVLAEFGRQYPDAEPTPEDRGERPAVDLITRDENIRWVFQTGIDAARVDALAGVLAESMAIPDAERDELRRRHHASVEAGGRSEATGTTSARPTGAEASTRGAE</sequence>
<dbReference type="RefSeq" id="WP_327165287.1">
    <property type="nucleotide sequence ID" value="NZ_CP108188.1"/>
</dbReference>
<evidence type="ECO:0000313" key="3">
    <source>
        <dbReference type="Proteomes" id="UP001622594"/>
    </source>
</evidence>
<keyword evidence="3" id="KW-1185">Reference proteome</keyword>
<proteinExistence type="predicted"/>
<protein>
    <submittedName>
        <fullName evidence="2">Uncharacterized protein</fullName>
    </submittedName>
</protein>
<dbReference type="Proteomes" id="UP001622594">
    <property type="component" value="Chromosome"/>
</dbReference>